<evidence type="ECO:0000256" key="1">
    <source>
        <dbReference type="ARBA" id="ARBA00006484"/>
    </source>
</evidence>
<evidence type="ECO:0000313" key="2">
    <source>
        <dbReference type="EMBL" id="UYQ62628.1"/>
    </source>
</evidence>
<proteinExistence type="inferred from homology"/>
<dbReference type="Proteomes" id="UP001163878">
    <property type="component" value="Chromosome"/>
</dbReference>
<dbReference type="Gene3D" id="3.40.50.720">
    <property type="entry name" value="NAD(P)-binding Rossmann-like Domain"/>
    <property type="match status" value="1"/>
</dbReference>
<dbReference type="InterPro" id="IPR002347">
    <property type="entry name" value="SDR_fam"/>
</dbReference>
<dbReference type="PROSITE" id="PS00061">
    <property type="entry name" value="ADH_SHORT"/>
    <property type="match status" value="1"/>
</dbReference>
<reference evidence="2" key="1">
    <citation type="submission" date="2022-10" db="EMBL/GenBank/DDBJ databases">
        <title>Cytochrome P450 Catalyzes Benzene Ring Formation in the Biosynthesis of Trialkyl-Substituted Aromatic Polyketides.</title>
        <authorList>
            <person name="Zhao E."/>
            <person name="Ge H."/>
        </authorList>
    </citation>
    <scope>NUCLEOTIDE SEQUENCE</scope>
    <source>
        <strain evidence="2">NA0869</strain>
    </source>
</reference>
<dbReference type="CDD" id="cd05233">
    <property type="entry name" value="SDR_c"/>
    <property type="match status" value="1"/>
</dbReference>
<protein>
    <submittedName>
        <fullName evidence="2">SDR family oxidoreductase</fullName>
    </submittedName>
</protein>
<dbReference type="PANTHER" id="PTHR42879:SF2">
    <property type="entry name" value="3-OXOACYL-[ACYL-CARRIER-PROTEIN] REDUCTASE FABG"/>
    <property type="match status" value="1"/>
</dbReference>
<accession>A0ABY6I6K7</accession>
<dbReference type="PRINTS" id="PR00081">
    <property type="entry name" value="GDHRDH"/>
</dbReference>
<dbReference type="PRINTS" id="PR00080">
    <property type="entry name" value="SDRFAMILY"/>
</dbReference>
<name>A0ABY6I6K7_STRPE</name>
<gene>
    <name evidence="2" type="ORF">OGH68_14815</name>
</gene>
<dbReference type="PANTHER" id="PTHR42879">
    <property type="entry name" value="3-OXOACYL-(ACYL-CARRIER-PROTEIN) REDUCTASE"/>
    <property type="match status" value="1"/>
</dbReference>
<dbReference type="SUPFAM" id="SSF51735">
    <property type="entry name" value="NAD(P)-binding Rossmann-fold domains"/>
    <property type="match status" value="1"/>
</dbReference>
<keyword evidence="3" id="KW-1185">Reference proteome</keyword>
<dbReference type="InterPro" id="IPR036291">
    <property type="entry name" value="NAD(P)-bd_dom_sf"/>
</dbReference>
<dbReference type="RefSeq" id="WP_264244311.1">
    <property type="nucleotide sequence ID" value="NZ_CP107567.1"/>
</dbReference>
<evidence type="ECO:0000313" key="3">
    <source>
        <dbReference type="Proteomes" id="UP001163878"/>
    </source>
</evidence>
<sequence>MTTRTAGPAQTTRTALLIGAAGGILREVARGLAEEGHTLVLFDRDEEAVNRLADRLSGLTKVEVVVGDITDIPAAERQLTGIVEQFAPSILVNGVGGDTRVIGYADLTAGHFDESFMENVVSSWIAIKVCAPRMARDGYGRIVNFASAGGRTYSHFNNAAYVGAKAAVIGMTKQMAYELAPSGVVINVVAHGPIATERVAGAWERRDPEQKKAVLSKLPMGRMGTVAEAVGSVLHLCSESAGYSTGAVIDINGGLYM</sequence>
<organism evidence="2 3">
    <name type="scientific">Streptomyces peucetius</name>
    <dbReference type="NCBI Taxonomy" id="1950"/>
    <lineage>
        <taxon>Bacteria</taxon>
        <taxon>Bacillati</taxon>
        <taxon>Actinomycetota</taxon>
        <taxon>Actinomycetes</taxon>
        <taxon>Kitasatosporales</taxon>
        <taxon>Streptomycetaceae</taxon>
        <taxon>Streptomyces</taxon>
    </lineage>
</organism>
<dbReference type="EMBL" id="CP107567">
    <property type="protein sequence ID" value="UYQ62628.1"/>
    <property type="molecule type" value="Genomic_DNA"/>
</dbReference>
<dbReference type="Pfam" id="PF13561">
    <property type="entry name" value="adh_short_C2"/>
    <property type="match status" value="1"/>
</dbReference>
<dbReference type="InterPro" id="IPR020904">
    <property type="entry name" value="Sc_DH/Rdtase_CS"/>
</dbReference>
<dbReference type="InterPro" id="IPR050259">
    <property type="entry name" value="SDR"/>
</dbReference>
<comment type="similarity">
    <text evidence="1">Belongs to the short-chain dehydrogenases/reductases (SDR) family.</text>
</comment>